<name>A0A3P7PKI9_DIBLA</name>
<feature type="non-terminal residue" evidence="1">
    <location>
        <position position="1"/>
    </location>
</feature>
<sequence length="136" mass="15190">SFFVWVTSKDFQQVDYDPAAASDSFVGLLRNVKAGKVSANELFHELCRQVVAPIPPQVADRFAGIPCHFISGRSKGAGYRPGMTLSENSLFRNTWLAVYVAKSWRFINCNWAARYRCVGNIPDLTSKASGPQIRFQ</sequence>
<dbReference type="InterPro" id="IPR053041">
    <property type="entry name" value="Transglut-like_Superfamily_Mod"/>
</dbReference>
<dbReference type="Proteomes" id="UP000281553">
    <property type="component" value="Unassembled WGS sequence"/>
</dbReference>
<reference evidence="1 2" key="1">
    <citation type="submission" date="2018-11" db="EMBL/GenBank/DDBJ databases">
        <authorList>
            <consortium name="Pathogen Informatics"/>
        </authorList>
    </citation>
    <scope>NUCLEOTIDE SEQUENCE [LARGE SCALE GENOMIC DNA]</scope>
</reference>
<dbReference type="PANTHER" id="PTHR47020:SF1">
    <property type="entry name" value="HILLARIN"/>
    <property type="match status" value="1"/>
</dbReference>
<evidence type="ECO:0000313" key="2">
    <source>
        <dbReference type="Proteomes" id="UP000281553"/>
    </source>
</evidence>
<gene>
    <name evidence="1" type="ORF">DILT_LOCUS13630</name>
</gene>
<accession>A0A3P7PKI9</accession>
<proteinExistence type="predicted"/>
<dbReference type="OrthoDB" id="6129702at2759"/>
<protein>
    <submittedName>
        <fullName evidence="1">Uncharacterized protein</fullName>
    </submittedName>
</protein>
<keyword evidence="2" id="KW-1185">Reference proteome</keyword>
<dbReference type="AlphaFoldDB" id="A0A3P7PKI9"/>
<evidence type="ECO:0000313" key="1">
    <source>
        <dbReference type="EMBL" id="VDN20482.1"/>
    </source>
</evidence>
<dbReference type="PANTHER" id="PTHR47020">
    <property type="entry name" value="HILLARIN"/>
    <property type="match status" value="1"/>
</dbReference>
<dbReference type="EMBL" id="UYRU01070975">
    <property type="protein sequence ID" value="VDN20482.1"/>
    <property type="molecule type" value="Genomic_DNA"/>
</dbReference>
<organism evidence="1 2">
    <name type="scientific">Dibothriocephalus latus</name>
    <name type="common">Fish tapeworm</name>
    <name type="synonym">Diphyllobothrium latum</name>
    <dbReference type="NCBI Taxonomy" id="60516"/>
    <lineage>
        <taxon>Eukaryota</taxon>
        <taxon>Metazoa</taxon>
        <taxon>Spiralia</taxon>
        <taxon>Lophotrochozoa</taxon>
        <taxon>Platyhelminthes</taxon>
        <taxon>Cestoda</taxon>
        <taxon>Eucestoda</taxon>
        <taxon>Diphyllobothriidea</taxon>
        <taxon>Diphyllobothriidae</taxon>
        <taxon>Dibothriocephalus</taxon>
    </lineage>
</organism>